<feature type="compositionally biased region" description="Basic and acidic residues" evidence="1">
    <location>
        <begin position="20"/>
        <end position="30"/>
    </location>
</feature>
<accession>A0AA88IIK5</accession>
<dbReference type="AlphaFoldDB" id="A0AA88IIK5"/>
<reference evidence="2" key="1">
    <citation type="submission" date="2023-07" db="EMBL/GenBank/DDBJ databases">
        <title>Chromosome-level Genome Assembly of Striped Snakehead (Channa striata).</title>
        <authorList>
            <person name="Liu H."/>
        </authorList>
    </citation>
    <scope>NUCLEOTIDE SEQUENCE</scope>
    <source>
        <strain evidence="2">Gz</strain>
        <tissue evidence="2">Muscle</tissue>
    </source>
</reference>
<evidence type="ECO:0000313" key="2">
    <source>
        <dbReference type="EMBL" id="KAK2814558.1"/>
    </source>
</evidence>
<feature type="compositionally biased region" description="Basic and acidic residues" evidence="1">
    <location>
        <begin position="39"/>
        <end position="52"/>
    </location>
</feature>
<feature type="region of interest" description="Disordered" evidence="1">
    <location>
        <begin position="1"/>
        <end position="93"/>
    </location>
</feature>
<keyword evidence="3" id="KW-1185">Reference proteome</keyword>
<gene>
    <name evidence="2" type="ORF">Q5P01_000243</name>
</gene>
<dbReference type="Proteomes" id="UP001187415">
    <property type="component" value="Unassembled WGS sequence"/>
</dbReference>
<evidence type="ECO:0000256" key="1">
    <source>
        <dbReference type="SAM" id="MobiDB-lite"/>
    </source>
</evidence>
<comment type="caution">
    <text evidence="2">The sequence shown here is derived from an EMBL/GenBank/DDBJ whole genome shotgun (WGS) entry which is preliminary data.</text>
</comment>
<dbReference type="EMBL" id="JAUPFM010000037">
    <property type="protein sequence ID" value="KAK2814558.1"/>
    <property type="molecule type" value="Genomic_DNA"/>
</dbReference>
<name>A0AA88IIK5_CHASR</name>
<proteinExistence type="predicted"/>
<organism evidence="2 3">
    <name type="scientific">Channa striata</name>
    <name type="common">Snakehead murrel</name>
    <name type="synonym">Ophicephalus striatus</name>
    <dbReference type="NCBI Taxonomy" id="64152"/>
    <lineage>
        <taxon>Eukaryota</taxon>
        <taxon>Metazoa</taxon>
        <taxon>Chordata</taxon>
        <taxon>Craniata</taxon>
        <taxon>Vertebrata</taxon>
        <taxon>Euteleostomi</taxon>
        <taxon>Actinopterygii</taxon>
        <taxon>Neopterygii</taxon>
        <taxon>Teleostei</taxon>
        <taxon>Neoteleostei</taxon>
        <taxon>Acanthomorphata</taxon>
        <taxon>Anabantaria</taxon>
        <taxon>Anabantiformes</taxon>
        <taxon>Channoidei</taxon>
        <taxon>Channidae</taxon>
        <taxon>Channa</taxon>
    </lineage>
</organism>
<sequence length="93" mass="10668">MAAIPNHSLYADQDQNPDPDQDKTGIKEESQNLNFVDQDDYKTEIKEDHQDPDFICSDTINDEIETDPNPPGTSDEQKLSRTKGPEHHHCQQY</sequence>
<evidence type="ECO:0000313" key="3">
    <source>
        <dbReference type="Proteomes" id="UP001187415"/>
    </source>
</evidence>
<feature type="compositionally biased region" description="Basic and acidic residues" evidence="1">
    <location>
        <begin position="75"/>
        <end position="93"/>
    </location>
</feature>
<protein>
    <submittedName>
        <fullName evidence="2">Uncharacterized protein</fullName>
    </submittedName>
</protein>